<accession>A0ABV6LXG5</accession>
<keyword evidence="3" id="KW-1185">Reference proteome</keyword>
<dbReference type="Proteomes" id="UP001589867">
    <property type="component" value="Unassembled WGS sequence"/>
</dbReference>
<dbReference type="EMBL" id="JBHLUH010000006">
    <property type="protein sequence ID" value="MFC0527112.1"/>
    <property type="molecule type" value="Genomic_DNA"/>
</dbReference>
<sequence length="58" mass="6295">MNGPVHDSTVDEISLHHVKQLGRLQPLASQPGPPGFGRGDRDRDGPDNGLRMCVGHLR</sequence>
<comment type="caution">
    <text evidence="2">The sequence shown here is derived from an EMBL/GenBank/DDBJ whole genome shotgun (WGS) entry which is preliminary data.</text>
</comment>
<name>A0ABV6LXG5_9ACTN</name>
<proteinExistence type="predicted"/>
<reference evidence="2 3" key="1">
    <citation type="submission" date="2024-09" db="EMBL/GenBank/DDBJ databases">
        <authorList>
            <person name="Sun Q."/>
            <person name="Mori K."/>
        </authorList>
    </citation>
    <scope>NUCLEOTIDE SEQUENCE [LARGE SCALE GENOMIC DNA]</scope>
    <source>
        <strain evidence="2 3">TBRC 3947</strain>
    </source>
</reference>
<gene>
    <name evidence="2" type="ORF">ACFFIA_05505</name>
</gene>
<evidence type="ECO:0000256" key="1">
    <source>
        <dbReference type="SAM" id="MobiDB-lite"/>
    </source>
</evidence>
<dbReference type="RefSeq" id="WP_377246371.1">
    <property type="nucleotide sequence ID" value="NZ_JBHLUH010000006.1"/>
</dbReference>
<evidence type="ECO:0000313" key="3">
    <source>
        <dbReference type="Proteomes" id="UP001589867"/>
    </source>
</evidence>
<feature type="region of interest" description="Disordered" evidence="1">
    <location>
        <begin position="19"/>
        <end position="58"/>
    </location>
</feature>
<organism evidence="2 3">
    <name type="scientific">Phytohabitans kaempferiae</name>
    <dbReference type="NCBI Taxonomy" id="1620943"/>
    <lineage>
        <taxon>Bacteria</taxon>
        <taxon>Bacillati</taxon>
        <taxon>Actinomycetota</taxon>
        <taxon>Actinomycetes</taxon>
        <taxon>Micromonosporales</taxon>
        <taxon>Micromonosporaceae</taxon>
    </lineage>
</organism>
<protein>
    <submittedName>
        <fullName evidence="2">Uncharacterized protein</fullName>
    </submittedName>
</protein>
<evidence type="ECO:0000313" key="2">
    <source>
        <dbReference type="EMBL" id="MFC0527112.1"/>
    </source>
</evidence>